<dbReference type="Proteomes" id="UP000323242">
    <property type="component" value="Unassembled WGS sequence"/>
</dbReference>
<feature type="region of interest" description="Disordered" evidence="1">
    <location>
        <begin position="213"/>
        <end position="239"/>
    </location>
</feature>
<evidence type="ECO:0000256" key="1">
    <source>
        <dbReference type="SAM" id="MobiDB-lite"/>
    </source>
</evidence>
<protein>
    <submittedName>
        <fullName evidence="2">Uncharacterized protein</fullName>
    </submittedName>
</protein>
<feature type="region of interest" description="Disordered" evidence="1">
    <location>
        <begin position="142"/>
        <end position="167"/>
    </location>
</feature>
<proteinExistence type="predicted"/>
<evidence type="ECO:0000313" key="3">
    <source>
        <dbReference type="Proteomes" id="UP000323242"/>
    </source>
</evidence>
<reference evidence="2 3" key="1">
    <citation type="submission" date="2019-08" db="EMBL/GenBank/DDBJ databases">
        <title>Draft genome for granaticin producer strain Streptomyces parvus C05.</title>
        <authorList>
            <person name="Gonzalez-Pimentel J.L."/>
        </authorList>
    </citation>
    <scope>NUCLEOTIDE SEQUENCE [LARGE SCALE GENOMIC DNA]</scope>
    <source>
        <strain evidence="2 3">C05</strain>
    </source>
</reference>
<feature type="compositionally biased region" description="Basic and acidic residues" evidence="1">
    <location>
        <begin position="147"/>
        <end position="159"/>
    </location>
</feature>
<sequence>MVEAARVLLLLAVGAGIWAAWRRSIFPGTWAHTFHTAHAEERAHLTQARRQLRAVDKAQRHAETEAAGQVKEEREKHQQRIGRLERKVALLQDPGRGTELGRLGGLVLYEHAVAASPEARLLPLHGLRARFDRGDRVHSLYLTKPDGGGDRAKFPHRPDPAAGPEESTRLFDEEEVRDFEMKINEAAAQEKMFRAGLADQLAKAREELAEARKDTTRLKAAEQSRADVIDRNRADPRRREALADLTTARNAWQDLTGRRPPK</sequence>
<gene>
    <name evidence="2" type="ORF">FY004_27400</name>
</gene>
<comment type="caution">
    <text evidence="2">The sequence shown here is derived from an EMBL/GenBank/DDBJ whole genome shotgun (WGS) entry which is preliminary data.</text>
</comment>
<feature type="region of interest" description="Disordered" evidence="1">
    <location>
        <begin position="58"/>
        <end position="79"/>
    </location>
</feature>
<keyword evidence="3" id="KW-1185">Reference proteome</keyword>
<evidence type="ECO:0000313" key="2">
    <source>
        <dbReference type="EMBL" id="TYR53320.1"/>
    </source>
</evidence>
<organism evidence="2 3">
    <name type="scientific">Streptomyces parvus</name>
    <dbReference type="NCBI Taxonomy" id="66428"/>
    <lineage>
        <taxon>Bacteria</taxon>
        <taxon>Bacillati</taxon>
        <taxon>Actinomycetota</taxon>
        <taxon>Actinomycetes</taxon>
        <taxon>Kitasatosporales</taxon>
        <taxon>Streptomycetaceae</taxon>
        <taxon>Streptomyces</taxon>
    </lineage>
</organism>
<name>A0A5D4IP89_9ACTN</name>
<dbReference type="EMBL" id="VSZQ01000180">
    <property type="protein sequence ID" value="TYR53320.1"/>
    <property type="molecule type" value="Genomic_DNA"/>
</dbReference>
<accession>A0A5D4IP89</accession>
<dbReference type="RefSeq" id="WP_148904129.1">
    <property type="nucleotide sequence ID" value="NZ_VSZQ01000180.1"/>
</dbReference>
<dbReference type="AlphaFoldDB" id="A0A5D4IP89"/>